<gene>
    <name evidence="1" type="ORF">A2U01_0025723</name>
</gene>
<accession>A0A392P002</accession>
<keyword evidence="1" id="KW-0067">ATP-binding</keyword>
<dbReference type="GO" id="GO:0006508">
    <property type="term" value="P:proteolysis"/>
    <property type="evidence" value="ECO:0007669"/>
    <property type="project" value="UniProtKB-KW"/>
</dbReference>
<sequence length="68" mass="7657">TNLANKFLRANGITLFKVKDEMDKLLGEADRFALTGVHPQITDDAQRALDWAKSRKLFAKPRPCGLML</sequence>
<dbReference type="GO" id="GO:0008233">
    <property type="term" value="F:peptidase activity"/>
    <property type="evidence" value="ECO:0007669"/>
    <property type="project" value="UniProtKB-KW"/>
</dbReference>
<dbReference type="Gene3D" id="1.10.1780.10">
    <property type="entry name" value="Clp, N-terminal domain"/>
    <property type="match status" value="1"/>
</dbReference>
<dbReference type="EMBL" id="LXQA010056147">
    <property type="protein sequence ID" value="MCI04676.1"/>
    <property type="molecule type" value="Genomic_DNA"/>
</dbReference>
<dbReference type="PANTHER" id="PTHR47016">
    <property type="entry name" value="ATP-DEPENDENT CLP PROTEASE ATP-BINDING SUBUNIT CLPT1, CHLOROPLASTIC"/>
    <property type="match status" value="1"/>
</dbReference>
<dbReference type="PANTHER" id="PTHR47016:SF2">
    <property type="entry name" value="ATP-DEPENDENT CLP PROTEASE ATP-BINDING SUBUNIT CLPT2, CHLOROPLASTIC"/>
    <property type="match status" value="1"/>
</dbReference>
<dbReference type="GO" id="GO:0005524">
    <property type="term" value="F:ATP binding"/>
    <property type="evidence" value="ECO:0007669"/>
    <property type="project" value="UniProtKB-KW"/>
</dbReference>
<keyword evidence="1" id="KW-0547">Nucleotide-binding</keyword>
<dbReference type="Proteomes" id="UP000265520">
    <property type="component" value="Unassembled WGS sequence"/>
</dbReference>
<protein>
    <submittedName>
        <fullName evidence="1">ATP-dependent Clp protease ATP-binding subunit clpA-like protein</fullName>
    </submittedName>
</protein>
<dbReference type="AlphaFoldDB" id="A0A392P002"/>
<evidence type="ECO:0000313" key="1">
    <source>
        <dbReference type="EMBL" id="MCI04676.1"/>
    </source>
</evidence>
<reference evidence="1 2" key="1">
    <citation type="journal article" date="2018" name="Front. Plant Sci.">
        <title>Red Clover (Trifolium pratense) and Zigzag Clover (T. medium) - A Picture of Genomic Similarities and Differences.</title>
        <authorList>
            <person name="Dluhosova J."/>
            <person name="Istvanek J."/>
            <person name="Nedelnik J."/>
            <person name="Repkova J."/>
        </authorList>
    </citation>
    <scope>NUCLEOTIDE SEQUENCE [LARGE SCALE GENOMIC DNA]</scope>
    <source>
        <strain evidence="2">cv. 10/8</strain>
        <tissue evidence="1">Leaf</tissue>
    </source>
</reference>
<keyword evidence="2" id="KW-1185">Reference proteome</keyword>
<keyword evidence="1" id="KW-0378">Hydrolase</keyword>
<feature type="non-terminal residue" evidence="1">
    <location>
        <position position="1"/>
    </location>
</feature>
<keyword evidence="1" id="KW-0645">Protease</keyword>
<comment type="caution">
    <text evidence="1">The sequence shown here is derived from an EMBL/GenBank/DDBJ whole genome shotgun (WGS) entry which is preliminary data.</text>
</comment>
<organism evidence="1 2">
    <name type="scientific">Trifolium medium</name>
    <dbReference type="NCBI Taxonomy" id="97028"/>
    <lineage>
        <taxon>Eukaryota</taxon>
        <taxon>Viridiplantae</taxon>
        <taxon>Streptophyta</taxon>
        <taxon>Embryophyta</taxon>
        <taxon>Tracheophyta</taxon>
        <taxon>Spermatophyta</taxon>
        <taxon>Magnoliopsida</taxon>
        <taxon>eudicotyledons</taxon>
        <taxon>Gunneridae</taxon>
        <taxon>Pentapetalae</taxon>
        <taxon>rosids</taxon>
        <taxon>fabids</taxon>
        <taxon>Fabales</taxon>
        <taxon>Fabaceae</taxon>
        <taxon>Papilionoideae</taxon>
        <taxon>50 kb inversion clade</taxon>
        <taxon>NPAAA clade</taxon>
        <taxon>Hologalegina</taxon>
        <taxon>IRL clade</taxon>
        <taxon>Trifolieae</taxon>
        <taxon>Trifolium</taxon>
    </lineage>
</organism>
<evidence type="ECO:0000313" key="2">
    <source>
        <dbReference type="Proteomes" id="UP000265520"/>
    </source>
</evidence>
<dbReference type="InterPro" id="IPR044217">
    <property type="entry name" value="CLPT1/2"/>
</dbReference>
<proteinExistence type="predicted"/>
<name>A0A392P002_9FABA</name>
<dbReference type="InterPro" id="IPR036628">
    <property type="entry name" value="Clp_N_dom_sf"/>
</dbReference>